<dbReference type="InterPro" id="IPR052962">
    <property type="entry name" value="AA_Transporter_AGT"/>
</dbReference>
<feature type="transmembrane region" description="Helical" evidence="5">
    <location>
        <begin position="12"/>
        <end position="30"/>
    </location>
</feature>
<evidence type="ECO:0000256" key="3">
    <source>
        <dbReference type="ARBA" id="ARBA00022989"/>
    </source>
</evidence>
<protein>
    <submittedName>
        <fullName evidence="6">Amino acid permease</fullName>
    </submittedName>
</protein>
<feature type="transmembrane region" description="Helical" evidence="5">
    <location>
        <begin position="428"/>
        <end position="444"/>
    </location>
</feature>
<evidence type="ECO:0000256" key="1">
    <source>
        <dbReference type="ARBA" id="ARBA00004141"/>
    </source>
</evidence>
<accession>A0A6N8CWE2</accession>
<dbReference type="GO" id="GO:0022857">
    <property type="term" value="F:transmembrane transporter activity"/>
    <property type="evidence" value="ECO:0007669"/>
    <property type="project" value="InterPro"/>
</dbReference>
<dbReference type="OrthoDB" id="9804700at2"/>
<feature type="transmembrane region" description="Helical" evidence="5">
    <location>
        <begin position="42"/>
        <end position="63"/>
    </location>
</feature>
<dbReference type="EMBL" id="WNHB01000023">
    <property type="protein sequence ID" value="MTT32946.1"/>
    <property type="molecule type" value="Genomic_DNA"/>
</dbReference>
<keyword evidence="7" id="KW-1185">Reference proteome</keyword>
<evidence type="ECO:0000313" key="7">
    <source>
        <dbReference type="Proteomes" id="UP000440978"/>
    </source>
</evidence>
<comment type="caution">
    <text evidence="6">The sequence shown here is derived from an EMBL/GenBank/DDBJ whole genome shotgun (WGS) entry which is preliminary data.</text>
</comment>
<evidence type="ECO:0000313" key="6">
    <source>
        <dbReference type="EMBL" id="MTT32946.1"/>
    </source>
</evidence>
<evidence type="ECO:0000256" key="5">
    <source>
        <dbReference type="SAM" id="Phobius"/>
    </source>
</evidence>
<gene>
    <name evidence="6" type="ORF">GMB86_13110</name>
</gene>
<keyword evidence="4 5" id="KW-0472">Membrane</keyword>
<dbReference type="Pfam" id="PF13520">
    <property type="entry name" value="AA_permease_2"/>
    <property type="match status" value="1"/>
</dbReference>
<dbReference type="RefSeq" id="WP_155220657.1">
    <property type="nucleotide sequence ID" value="NZ_WNHB01000023.1"/>
</dbReference>
<feature type="transmembrane region" description="Helical" evidence="5">
    <location>
        <begin position="489"/>
        <end position="508"/>
    </location>
</feature>
<reference evidence="6 7" key="1">
    <citation type="submission" date="2019-11" db="EMBL/GenBank/DDBJ databases">
        <title>Terrilactibacillus tamarindus sp. nov. BCM23-1 isolated from bark of Tamarindus indica.</title>
        <authorList>
            <person name="Kingkaew E."/>
            <person name="Tanasupawat S."/>
        </authorList>
    </citation>
    <scope>NUCLEOTIDE SEQUENCE [LARGE SCALE GENOMIC DNA]</scope>
    <source>
        <strain evidence="6 7">BCM23-1</strain>
    </source>
</reference>
<sequence length="532" mass="58291">MKNSMRRDIRTFALTMTGLGSIIGSGWLFGSWKAASVAGPAAIYSWILGMIIILFIGLTFAELGAMFPASGGMVRYGQFSHGSLVGFISGWANWIAIVSVIPVEAVASTQYLSSWNFDWTHQLYNGSELTFPGLIIAALLVIVYFLLNYFTVSLFAKVNSTITIFKFIIPVLVIVGIMYTGFNAHNFTAPEHGGFMPNGWSGVLTAVATSGIVFAFNGFQSPINLAGEARNPGRSIPIAVISSILIAGVIYVLLQVTFIGGVTEGMLKSGWTHLNLSSPFADLAMALGLNWLVLLLFADAFVSPSGTGITYTATTARMIYGMERNGFFPPLFGQVNSKVGVPRAAMWFNLVVSFIFLFLFRGWGSLASVISVATLISYVTGPVCVMVFRHFGDKVKHPLQVKGMPIIAPIAFIAASMIYYWATWPLTGKVTFIIIIGLPLYFYYQAKENFKGFAKDLKAGVWLIAYLLFMIFISWIGSNKFGGLNVIPFGYDFGVIAIFGFVFYLWGIKSGWVTEYLKQENKAAYEKHSSQN</sequence>
<dbReference type="AlphaFoldDB" id="A0A6N8CWE2"/>
<feature type="transmembrane region" description="Helical" evidence="5">
    <location>
        <begin position="199"/>
        <end position="219"/>
    </location>
</feature>
<feature type="transmembrane region" description="Helical" evidence="5">
    <location>
        <begin position="403"/>
        <end position="422"/>
    </location>
</feature>
<dbReference type="PANTHER" id="PTHR47547:SF1">
    <property type="entry name" value="ASPARTATE-PROTON SYMPORTER"/>
    <property type="match status" value="1"/>
</dbReference>
<feature type="transmembrane region" description="Helical" evidence="5">
    <location>
        <begin position="162"/>
        <end position="179"/>
    </location>
</feature>
<proteinExistence type="predicted"/>
<comment type="subcellular location">
    <subcellularLocation>
        <location evidence="1">Membrane</location>
        <topology evidence="1">Multi-pass membrane protein</topology>
    </subcellularLocation>
</comment>
<feature type="transmembrane region" description="Helical" evidence="5">
    <location>
        <begin position="344"/>
        <end position="363"/>
    </location>
</feature>
<feature type="transmembrane region" description="Helical" evidence="5">
    <location>
        <begin position="240"/>
        <end position="263"/>
    </location>
</feature>
<dbReference type="InterPro" id="IPR002293">
    <property type="entry name" value="AA/rel_permease1"/>
</dbReference>
<feature type="transmembrane region" description="Helical" evidence="5">
    <location>
        <begin position="129"/>
        <end position="150"/>
    </location>
</feature>
<dbReference type="PIRSF" id="PIRSF006060">
    <property type="entry name" value="AA_transporter"/>
    <property type="match status" value="1"/>
</dbReference>
<evidence type="ECO:0000256" key="2">
    <source>
        <dbReference type="ARBA" id="ARBA00022692"/>
    </source>
</evidence>
<keyword evidence="3 5" id="KW-1133">Transmembrane helix</keyword>
<feature type="transmembrane region" description="Helical" evidence="5">
    <location>
        <begin position="84"/>
        <end position="109"/>
    </location>
</feature>
<keyword evidence="2 5" id="KW-0812">Transmembrane</keyword>
<evidence type="ECO:0000256" key="4">
    <source>
        <dbReference type="ARBA" id="ARBA00023136"/>
    </source>
</evidence>
<dbReference type="Gene3D" id="1.20.1740.10">
    <property type="entry name" value="Amino acid/polyamine transporter I"/>
    <property type="match status" value="1"/>
</dbReference>
<feature type="transmembrane region" description="Helical" evidence="5">
    <location>
        <begin position="369"/>
        <end position="391"/>
    </location>
</feature>
<feature type="transmembrane region" description="Helical" evidence="5">
    <location>
        <begin position="283"/>
        <end position="302"/>
    </location>
</feature>
<organism evidence="6 7">
    <name type="scientific">Terrilactibacillus tamarindi</name>
    <dbReference type="NCBI Taxonomy" id="2599694"/>
    <lineage>
        <taxon>Bacteria</taxon>
        <taxon>Bacillati</taxon>
        <taxon>Bacillota</taxon>
        <taxon>Bacilli</taxon>
        <taxon>Bacillales</taxon>
        <taxon>Bacillaceae</taxon>
        <taxon>Terrilactibacillus</taxon>
    </lineage>
</organism>
<dbReference type="GO" id="GO:0016020">
    <property type="term" value="C:membrane"/>
    <property type="evidence" value="ECO:0007669"/>
    <property type="project" value="UniProtKB-SubCell"/>
</dbReference>
<feature type="transmembrane region" description="Helical" evidence="5">
    <location>
        <begin position="456"/>
        <end position="477"/>
    </location>
</feature>
<dbReference type="PANTHER" id="PTHR47547">
    <property type="match status" value="1"/>
</dbReference>
<name>A0A6N8CWE2_9BACI</name>
<dbReference type="Proteomes" id="UP000440978">
    <property type="component" value="Unassembled WGS sequence"/>
</dbReference>